<dbReference type="PANTHER" id="PTHR43201">
    <property type="entry name" value="ACYL-COA SYNTHETASE"/>
    <property type="match status" value="1"/>
</dbReference>
<evidence type="ECO:0000256" key="1">
    <source>
        <dbReference type="ARBA" id="ARBA00006432"/>
    </source>
</evidence>
<feature type="domain" description="AMP-binding enzyme C-terminal" evidence="4">
    <location>
        <begin position="433"/>
        <end position="508"/>
    </location>
</feature>
<protein>
    <submittedName>
        <fullName evidence="5">AMP-binding protein</fullName>
    </submittedName>
</protein>
<dbReference type="InterPro" id="IPR000873">
    <property type="entry name" value="AMP-dep_synth/lig_dom"/>
</dbReference>
<gene>
    <name evidence="5" type="ORF">ACFSFW_08300</name>
</gene>
<organism evidence="5 6">
    <name type="scientific">Fredinandcohnia salidurans</name>
    <dbReference type="NCBI Taxonomy" id="2595041"/>
    <lineage>
        <taxon>Bacteria</taxon>
        <taxon>Bacillati</taxon>
        <taxon>Bacillota</taxon>
        <taxon>Bacilli</taxon>
        <taxon>Bacillales</taxon>
        <taxon>Bacillaceae</taxon>
        <taxon>Fredinandcohnia</taxon>
    </lineage>
</organism>
<dbReference type="SUPFAM" id="SSF56801">
    <property type="entry name" value="Acetyl-CoA synthetase-like"/>
    <property type="match status" value="1"/>
</dbReference>
<dbReference type="Gene3D" id="3.30.300.30">
    <property type="match status" value="1"/>
</dbReference>
<dbReference type="InterPro" id="IPR020845">
    <property type="entry name" value="AMP-binding_CS"/>
</dbReference>
<dbReference type="InterPro" id="IPR045851">
    <property type="entry name" value="AMP-bd_C_sf"/>
</dbReference>
<dbReference type="InterPro" id="IPR025110">
    <property type="entry name" value="AMP-bd_C"/>
</dbReference>
<evidence type="ECO:0000259" key="3">
    <source>
        <dbReference type="Pfam" id="PF00501"/>
    </source>
</evidence>
<dbReference type="InterPro" id="IPR042099">
    <property type="entry name" value="ANL_N_sf"/>
</dbReference>
<feature type="domain" description="AMP-dependent synthetase/ligase" evidence="3">
    <location>
        <begin position="15"/>
        <end position="382"/>
    </location>
</feature>
<accession>A0ABW4MLC0</accession>
<dbReference type="RefSeq" id="WP_388037064.1">
    <property type="nucleotide sequence ID" value="NZ_JBHUEK010000010.1"/>
</dbReference>
<evidence type="ECO:0000256" key="2">
    <source>
        <dbReference type="ARBA" id="ARBA00022598"/>
    </source>
</evidence>
<dbReference type="Proteomes" id="UP001597227">
    <property type="component" value="Unassembled WGS sequence"/>
</dbReference>
<dbReference type="EMBL" id="JBHUEK010000010">
    <property type="protein sequence ID" value="MFD1778665.1"/>
    <property type="molecule type" value="Genomic_DNA"/>
</dbReference>
<comment type="caution">
    <text evidence="5">The sequence shown here is derived from an EMBL/GenBank/DDBJ whole genome shotgun (WGS) entry which is preliminary data.</text>
</comment>
<evidence type="ECO:0000259" key="4">
    <source>
        <dbReference type="Pfam" id="PF13193"/>
    </source>
</evidence>
<dbReference type="PROSITE" id="PS00455">
    <property type="entry name" value="AMP_BINDING"/>
    <property type="match status" value="1"/>
</dbReference>
<dbReference type="Pfam" id="PF00501">
    <property type="entry name" value="AMP-binding"/>
    <property type="match status" value="1"/>
</dbReference>
<dbReference type="Pfam" id="PF13193">
    <property type="entry name" value="AMP-binding_C"/>
    <property type="match status" value="1"/>
</dbReference>
<sequence length="527" mass="59176">MKKELSKLSVTELLESVCKKDPHHEVSYDGYTRLSYQELWEKSLNLAASLQEIGITKGDKIAVCLPNWNEFVVIYMAVSHLGGIIVPFNTRYRQDEVEYILRNSEAKIAFFAEEFGGVKHYEQFTLAIGRVTSLERLITVRYVKDGHMSYEQLLERVDDQPFSPIKIDSENDIFCILYTSGSTGAPKGAMLTHSNFVNTAIITAEEMKCTEEDVFYVAVPLFHVFGMVPSILSTIAVGARMVLAEKYNAKEALETTQNERITVKHGVPTMFILELNHAEFRNYDLSSLRTGIIAAAPCPVEIVKRIRIDMGCDIVVCYGLSETSPTLTMTAFDDDDQIRAETVGKVLPGAEVKIVNEFKEDVGLNEVGEIACRGFGIMKGYYNMPEKTREALDEDGWFFSGDLGTLDEQGNLRIVGRKKELIIRGGYNIYPREIEEVLYTHPDVMEVAIVGLPDTVLGEISCACVKIKPNTSPSVKELLEFVRPKVADYKVPDKLLIMDEFPMTASGKIRKISLQEQLKEKLGAELR</sequence>
<evidence type="ECO:0000313" key="6">
    <source>
        <dbReference type="Proteomes" id="UP001597227"/>
    </source>
</evidence>
<reference evidence="6" key="1">
    <citation type="journal article" date="2019" name="Int. J. Syst. Evol. Microbiol.">
        <title>The Global Catalogue of Microorganisms (GCM) 10K type strain sequencing project: providing services to taxonomists for standard genome sequencing and annotation.</title>
        <authorList>
            <consortium name="The Broad Institute Genomics Platform"/>
            <consortium name="The Broad Institute Genome Sequencing Center for Infectious Disease"/>
            <person name="Wu L."/>
            <person name="Ma J."/>
        </authorList>
    </citation>
    <scope>NUCLEOTIDE SEQUENCE [LARGE SCALE GENOMIC DNA]</scope>
    <source>
        <strain evidence="6">CCUG 15531</strain>
    </source>
</reference>
<dbReference type="PANTHER" id="PTHR43201:SF5">
    <property type="entry name" value="MEDIUM-CHAIN ACYL-COA LIGASE ACSF2, MITOCHONDRIAL"/>
    <property type="match status" value="1"/>
</dbReference>
<comment type="similarity">
    <text evidence="1">Belongs to the ATP-dependent AMP-binding enzyme family.</text>
</comment>
<keyword evidence="6" id="KW-1185">Reference proteome</keyword>
<keyword evidence="2" id="KW-0436">Ligase</keyword>
<evidence type="ECO:0000313" key="5">
    <source>
        <dbReference type="EMBL" id="MFD1778665.1"/>
    </source>
</evidence>
<dbReference type="Gene3D" id="3.40.50.12780">
    <property type="entry name" value="N-terminal domain of ligase-like"/>
    <property type="match status" value="1"/>
</dbReference>
<proteinExistence type="inferred from homology"/>
<name>A0ABW4MLC0_9BACI</name>